<accession>A0A9P6G689</accession>
<feature type="compositionally biased region" description="Polar residues" evidence="1">
    <location>
        <begin position="392"/>
        <end position="402"/>
    </location>
</feature>
<reference evidence="2" key="1">
    <citation type="journal article" date="2020" name="Mol. Plant Microbe Interact.">
        <title>Genome Sequence of the Biocontrol Agent Coniothyrium minitans strain Conio (IMI 134523).</title>
        <authorList>
            <person name="Patel D."/>
            <person name="Shittu T.A."/>
            <person name="Baroncelli R."/>
            <person name="Muthumeenakshi S."/>
            <person name="Osborne T.H."/>
            <person name="Janganan T.K."/>
            <person name="Sreenivasaprasad S."/>
        </authorList>
    </citation>
    <scope>NUCLEOTIDE SEQUENCE</scope>
    <source>
        <strain evidence="2">Conio</strain>
    </source>
</reference>
<feature type="region of interest" description="Disordered" evidence="1">
    <location>
        <begin position="89"/>
        <end position="123"/>
    </location>
</feature>
<dbReference type="EMBL" id="WJXW01000017">
    <property type="protein sequence ID" value="KAF9729298.1"/>
    <property type="molecule type" value="Genomic_DNA"/>
</dbReference>
<dbReference type="OrthoDB" id="3792684at2759"/>
<dbReference type="AlphaFoldDB" id="A0A9P6G689"/>
<comment type="caution">
    <text evidence="2">The sequence shown here is derived from an EMBL/GenBank/DDBJ whole genome shotgun (WGS) entry which is preliminary data.</text>
</comment>
<evidence type="ECO:0000313" key="3">
    <source>
        <dbReference type="Proteomes" id="UP000756921"/>
    </source>
</evidence>
<feature type="compositionally biased region" description="Low complexity" evidence="1">
    <location>
        <begin position="404"/>
        <end position="415"/>
    </location>
</feature>
<evidence type="ECO:0000313" key="2">
    <source>
        <dbReference type="EMBL" id="KAF9729298.1"/>
    </source>
</evidence>
<name>A0A9P6G689_9PLEO</name>
<feature type="compositionally biased region" description="Polar residues" evidence="1">
    <location>
        <begin position="671"/>
        <end position="687"/>
    </location>
</feature>
<feature type="compositionally biased region" description="Low complexity" evidence="1">
    <location>
        <begin position="654"/>
        <end position="666"/>
    </location>
</feature>
<feature type="compositionally biased region" description="Basic and acidic residues" evidence="1">
    <location>
        <begin position="637"/>
        <end position="653"/>
    </location>
</feature>
<evidence type="ECO:0000256" key="1">
    <source>
        <dbReference type="SAM" id="MobiDB-lite"/>
    </source>
</evidence>
<keyword evidence="3" id="KW-1185">Reference proteome</keyword>
<gene>
    <name evidence="2" type="ORF">PMIN01_12988</name>
</gene>
<feature type="compositionally biased region" description="Low complexity" evidence="1">
    <location>
        <begin position="9"/>
        <end position="25"/>
    </location>
</feature>
<feature type="region of interest" description="Disordered" evidence="1">
    <location>
        <begin position="204"/>
        <end position="230"/>
    </location>
</feature>
<protein>
    <submittedName>
        <fullName evidence="2">Uncharacterized protein</fullName>
    </submittedName>
</protein>
<dbReference type="Proteomes" id="UP000756921">
    <property type="component" value="Unassembled WGS sequence"/>
</dbReference>
<proteinExistence type="predicted"/>
<sequence>MAFPKESALRTSLVTATSATSKSASHNQPRMKPGCTQAELEAATALLLLAKSPVHWERETQQAAPAYVELPRPWIEEGPPQKRVRFQPDMSPSDEHIPTPPLTRASSIETIESPPDHTDSGAARDSLIVVGTAENCQKPTIMPSGAGAGVHVKSRKRTFEMDHTYATVLAKHCRQPLRRFFNSDKAAGPLSLKHAGRATKFGKHASDLAGPVPNTYVPNKNTKTDANANTNTTSQFKKRTMENFWPGSDAENGFVPFAQPVQTTTDAVDFMFSHGGATDQDGINKAMFVAIEKMHNDLIRTSASNQMLYEHVGKLRGRVDSLEKDNTKLKALVENLRGAKRPVPKLSLAIGNLDINEKSALLTPSTGTLSGTTLAFPSRPSTGTGVTFPKSEISTSTGSSFAEATASSSDTVTSDPRTSAMFPPTPITPGSRTVLYKKDKHDLTAKLPPSNLNLPLLPLTDVEMIVFFYNSSSRPIVAVRLYARGGPNNIAQIINEHRLVNPDGYKRNTCSVHCNKAVKTFIRDNGEDRKKQMSAFFETAGDMEATNAIRHTESEMDTTCDFPMLGLFKDLIKLPSGPQAGIFTDCARWSQENQVDVMVSQAHLIAEALANGTDPREKLELPASRVQSDIAMPDAIDGDKDAGDVGDTVDKGKAPATPTMSATSAPEDSSDMTSLSGDDAHTSSTKAMRTVEKFVIKTESAGSD</sequence>
<feature type="compositionally biased region" description="Low complexity" evidence="1">
    <location>
        <begin position="219"/>
        <end position="230"/>
    </location>
</feature>
<feature type="region of interest" description="Disordered" evidence="1">
    <location>
        <begin position="372"/>
        <end position="430"/>
    </location>
</feature>
<feature type="region of interest" description="Disordered" evidence="1">
    <location>
        <begin position="624"/>
        <end position="689"/>
    </location>
</feature>
<feature type="region of interest" description="Disordered" evidence="1">
    <location>
        <begin position="1"/>
        <end position="32"/>
    </location>
</feature>
<organism evidence="2 3">
    <name type="scientific">Paraphaeosphaeria minitans</name>
    <dbReference type="NCBI Taxonomy" id="565426"/>
    <lineage>
        <taxon>Eukaryota</taxon>
        <taxon>Fungi</taxon>
        <taxon>Dikarya</taxon>
        <taxon>Ascomycota</taxon>
        <taxon>Pezizomycotina</taxon>
        <taxon>Dothideomycetes</taxon>
        <taxon>Pleosporomycetidae</taxon>
        <taxon>Pleosporales</taxon>
        <taxon>Massarineae</taxon>
        <taxon>Didymosphaeriaceae</taxon>
        <taxon>Paraphaeosphaeria</taxon>
    </lineage>
</organism>